<evidence type="ECO:0000313" key="2">
    <source>
        <dbReference type="EMBL" id="MCG7980682.1"/>
    </source>
</evidence>
<keyword evidence="1" id="KW-0472">Membrane</keyword>
<organism evidence="2 3">
    <name type="scientific">Candidatus Thiodiazotropha taylori</name>
    <dbReference type="NCBI Taxonomy" id="2792791"/>
    <lineage>
        <taxon>Bacteria</taxon>
        <taxon>Pseudomonadati</taxon>
        <taxon>Pseudomonadota</taxon>
        <taxon>Gammaproteobacteria</taxon>
        <taxon>Chromatiales</taxon>
        <taxon>Sedimenticolaceae</taxon>
        <taxon>Candidatus Thiodiazotropha</taxon>
    </lineage>
</organism>
<evidence type="ECO:0000256" key="1">
    <source>
        <dbReference type="SAM" id="Phobius"/>
    </source>
</evidence>
<comment type="caution">
    <text evidence="2">The sequence shown here is derived from an EMBL/GenBank/DDBJ whole genome shotgun (WGS) entry which is preliminary data.</text>
</comment>
<protein>
    <submittedName>
        <fullName evidence="2">Uncharacterized protein</fullName>
    </submittedName>
</protein>
<proteinExistence type="predicted"/>
<reference evidence="2" key="1">
    <citation type="journal article" date="2021" name="Proc. Natl. Acad. Sci. U.S.A.">
        <title>Global biogeography of chemosynthetic symbionts reveals both localized and globally distributed symbiont groups. .</title>
        <authorList>
            <person name="Osvatic J.T."/>
            <person name="Wilkins L.G.E."/>
            <person name="Leibrecht L."/>
            <person name="Leray M."/>
            <person name="Zauner S."/>
            <person name="Polzin J."/>
            <person name="Camacho Y."/>
            <person name="Gros O."/>
            <person name="van Gils J.A."/>
            <person name="Eisen J.A."/>
            <person name="Petersen J.M."/>
            <person name="Yuen B."/>
        </authorList>
    </citation>
    <scope>NUCLEOTIDE SEQUENCE</scope>
    <source>
        <strain evidence="2">MAGclacostrist055</strain>
    </source>
</reference>
<evidence type="ECO:0000313" key="3">
    <source>
        <dbReference type="Proteomes" id="UP000886674"/>
    </source>
</evidence>
<keyword evidence="1" id="KW-0812">Transmembrane</keyword>
<sequence length="291" mass="34187">MDIGDIQIGIDIATAISVVIAALTFFYSNIRENKKNREAELNEQKKTRSLRISEYKIEKVTEIIYYLNDKIHKLVEINNEVDTRIQLKVESNKIRISAGEKKEISYLLRKNELQYNEIPEKYRITELLRQITEIHQNIKDYLSFNPFIELVGNANSTDKINELLAIDTGFYSRVKNIEDNPRDLGFFLMRETDSGLMPIGETRKTVEDEHKNKPTLPGNYEKLITNACVEDFNLLKEDKKIGIYLKFLKQKLEKLYSLREDWIRIVKISEESIRNLSSYSYALIRDYEESK</sequence>
<dbReference type="EMBL" id="JAEPCR010000143">
    <property type="protein sequence ID" value="MCG7980682.1"/>
    <property type="molecule type" value="Genomic_DNA"/>
</dbReference>
<accession>A0A9E4TVC6</accession>
<name>A0A9E4TVC6_9GAMM</name>
<dbReference type="Proteomes" id="UP000886674">
    <property type="component" value="Unassembled WGS sequence"/>
</dbReference>
<keyword evidence="1" id="KW-1133">Transmembrane helix</keyword>
<gene>
    <name evidence="2" type="ORF">JAY77_21360</name>
</gene>
<dbReference type="AlphaFoldDB" id="A0A9E4TVC6"/>
<feature type="transmembrane region" description="Helical" evidence="1">
    <location>
        <begin position="6"/>
        <end position="27"/>
    </location>
</feature>